<protein>
    <submittedName>
        <fullName evidence="8">Response regulator transcription factor</fullName>
    </submittedName>
</protein>
<dbReference type="Pfam" id="PF00072">
    <property type="entry name" value="Response_reg"/>
    <property type="match status" value="1"/>
</dbReference>
<evidence type="ECO:0000313" key="9">
    <source>
        <dbReference type="Proteomes" id="UP001551011"/>
    </source>
</evidence>
<keyword evidence="3" id="KW-0238">DNA-binding</keyword>
<proteinExistence type="predicted"/>
<dbReference type="SUPFAM" id="SSF46894">
    <property type="entry name" value="C-terminal effector domain of the bipartite response regulators"/>
    <property type="match status" value="1"/>
</dbReference>
<dbReference type="InterPro" id="IPR016032">
    <property type="entry name" value="Sig_transdc_resp-reg_C-effctor"/>
</dbReference>
<dbReference type="Proteomes" id="UP001551011">
    <property type="component" value="Unassembled WGS sequence"/>
</dbReference>
<gene>
    <name evidence="8" type="ORF">AB0H04_27345</name>
</gene>
<feature type="domain" description="Response regulatory" evidence="7">
    <location>
        <begin position="22"/>
        <end position="138"/>
    </location>
</feature>
<dbReference type="InterPro" id="IPR011006">
    <property type="entry name" value="CheY-like_superfamily"/>
</dbReference>
<evidence type="ECO:0000256" key="4">
    <source>
        <dbReference type="ARBA" id="ARBA00023163"/>
    </source>
</evidence>
<dbReference type="Pfam" id="PF00196">
    <property type="entry name" value="GerE"/>
    <property type="match status" value="1"/>
</dbReference>
<keyword evidence="9" id="KW-1185">Reference proteome</keyword>
<evidence type="ECO:0000256" key="3">
    <source>
        <dbReference type="ARBA" id="ARBA00023125"/>
    </source>
</evidence>
<dbReference type="InterPro" id="IPR000792">
    <property type="entry name" value="Tscrpt_reg_LuxR_C"/>
</dbReference>
<dbReference type="PRINTS" id="PR00038">
    <property type="entry name" value="HTHLUXR"/>
</dbReference>
<evidence type="ECO:0000256" key="5">
    <source>
        <dbReference type="PROSITE-ProRule" id="PRU00169"/>
    </source>
</evidence>
<dbReference type="PANTHER" id="PTHR43214:SF24">
    <property type="entry name" value="TRANSCRIPTIONAL REGULATORY PROTEIN NARL-RELATED"/>
    <property type="match status" value="1"/>
</dbReference>
<dbReference type="SMART" id="SM00448">
    <property type="entry name" value="REC"/>
    <property type="match status" value="1"/>
</dbReference>
<dbReference type="PANTHER" id="PTHR43214">
    <property type="entry name" value="TWO-COMPONENT RESPONSE REGULATOR"/>
    <property type="match status" value="1"/>
</dbReference>
<organism evidence="8 9">
    <name type="scientific">Streptomyces flaveolus</name>
    <dbReference type="NCBI Taxonomy" id="67297"/>
    <lineage>
        <taxon>Bacteria</taxon>
        <taxon>Bacillati</taxon>
        <taxon>Actinomycetota</taxon>
        <taxon>Actinomycetes</taxon>
        <taxon>Kitasatosporales</taxon>
        <taxon>Streptomycetaceae</taxon>
        <taxon>Streptomyces</taxon>
    </lineage>
</organism>
<dbReference type="PROSITE" id="PS50110">
    <property type="entry name" value="RESPONSE_REGULATORY"/>
    <property type="match status" value="1"/>
</dbReference>
<dbReference type="CDD" id="cd06170">
    <property type="entry name" value="LuxR_C_like"/>
    <property type="match status" value="1"/>
</dbReference>
<keyword evidence="1 5" id="KW-0597">Phosphoprotein</keyword>
<dbReference type="SMART" id="SM00421">
    <property type="entry name" value="HTH_LUXR"/>
    <property type="match status" value="1"/>
</dbReference>
<dbReference type="InterPro" id="IPR058245">
    <property type="entry name" value="NreC/VraR/RcsB-like_REC"/>
</dbReference>
<dbReference type="CDD" id="cd17535">
    <property type="entry name" value="REC_NarL-like"/>
    <property type="match status" value="1"/>
</dbReference>
<evidence type="ECO:0000259" key="6">
    <source>
        <dbReference type="PROSITE" id="PS50043"/>
    </source>
</evidence>
<keyword evidence="2" id="KW-0805">Transcription regulation</keyword>
<keyword evidence="4" id="KW-0804">Transcription</keyword>
<feature type="domain" description="HTH luxR-type" evidence="6">
    <location>
        <begin position="164"/>
        <end position="229"/>
    </location>
</feature>
<evidence type="ECO:0000259" key="7">
    <source>
        <dbReference type="PROSITE" id="PS50110"/>
    </source>
</evidence>
<dbReference type="RefSeq" id="WP_030646534.1">
    <property type="nucleotide sequence ID" value="NZ_JBEXDP010000082.1"/>
</dbReference>
<dbReference type="PROSITE" id="PS50043">
    <property type="entry name" value="HTH_LUXR_2"/>
    <property type="match status" value="1"/>
</dbReference>
<dbReference type="InterPro" id="IPR001789">
    <property type="entry name" value="Sig_transdc_resp-reg_receiver"/>
</dbReference>
<dbReference type="SUPFAM" id="SSF52172">
    <property type="entry name" value="CheY-like"/>
    <property type="match status" value="1"/>
</dbReference>
<sequence length="233" mass="25894">MPDTTTAPTETSAWRASRSTIRILLADDHALVRRGVRLILDQEPDLEVVAEAGDGAEAVELARTHDVDLAVLDIAMPRMTGLQAARELAVLKPGLRILMLTMHDNEQYFFQALKAGASGYVLKSVADRDLVAACRAAMRDEPFLYPGAVTALIRNYLDRARHGEEAPDQILTPREEEVLKLVAEGHSSKEIAELLFISIKTVQRHRANLLQKLGLRDRLELTRYAIRVGLIEP</sequence>
<reference evidence="8 9" key="1">
    <citation type="submission" date="2024-06" db="EMBL/GenBank/DDBJ databases">
        <title>The Natural Products Discovery Center: Release of the First 8490 Sequenced Strains for Exploring Actinobacteria Biosynthetic Diversity.</title>
        <authorList>
            <person name="Kalkreuter E."/>
            <person name="Kautsar S.A."/>
            <person name="Yang D."/>
            <person name="Bader C.D."/>
            <person name="Teijaro C.N."/>
            <person name="Fluegel L."/>
            <person name="Davis C.M."/>
            <person name="Simpson J.R."/>
            <person name="Lauterbach L."/>
            <person name="Steele A.D."/>
            <person name="Gui C."/>
            <person name="Meng S."/>
            <person name="Li G."/>
            <person name="Viehrig K."/>
            <person name="Ye F."/>
            <person name="Su P."/>
            <person name="Kiefer A.F."/>
            <person name="Nichols A."/>
            <person name="Cepeda A.J."/>
            <person name="Yan W."/>
            <person name="Fan B."/>
            <person name="Jiang Y."/>
            <person name="Adhikari A."/>
            <person name="Zheng C.-J."/>
            <person name="Schuster L."/>
            <person name="Cowan T.M."/>
            <person name="Smanski M.J."/>
            <person name="Chevrette M.G."/>
            <person name="De Carvalho L.P.S."/>
            <person name="Shen B."/>
        </authorList>
    </citation>
    <scope>NUCLEOTIDE SEQUENCE [LARGE SCALE GENOMIC DNA]</scope>
    <source>
        <strain evidence="8 9">NPDC020594</strain>
    </source>
</reference>
<evidence type="ECO:0000256" key="1">
    <source>
        <dbReference type="ARBA" id="ARBA00022553"/>
    </source>
</evidence>
<name>A0ABV3AG25_9ACTN</name>
<accession>A0ABV3AG25</accession>
<dbReference type="PROSITE" id="PS00622">
    <property type="entry name" value="HTH_LUXR_1"/>
    <property type="match status" value="1"/>
</dbReference>
<dbReference type="InterPro" id="IPR039420">
    <property type="entry name" value="WalR-like"/>
</dbReference>
<evidence type="ECO:0000256" key="2">
    <source>
        <dbReference type="ARBA" id="ARBA00023015"/>
    </source>
</evidence>
<feature type="modified residue" description="4-aspartylphosphate" evidence="5">
    <location>
        <position position="73"/>
    </location>
</feature>
<dbReference type="Gene3D" id="3.40.50.2300">
    <property type="match status" value="1"/>
</dbReference>
<dbReference type="EMBL" id="JBFAEG010000021">
    <property type="protein sequence ID" value="MEU5710545.1"/>
    <property type="molecule type" value="Genomic_DNA"/>
</dbReference>
<comment type="caution">
    <text evidence="8">The sequence shown here is derived from an EMBL/GenBank/DDBJ whole genome shotgun (WGS) entry which is preliminary data.</text>
</comment>
<evidence type="ECO:0000313" key="8">
    <source>
        <dbReference type="EMBL" id="MEU5710545.1"/>
    </source>
</evidence>